<proteinExistence type="predicted"/>
<dbReference type="OrthoDB" id="5149251at2"/>
<evidence type="ECO:0008006" key="5">
    <source>
        <dbReference type="Google" id="ProtNLM"/>
    </source>
</evidence>
<feature type="region of interest" description="Disordered" evidence="1">
    <location>
        <begin position="1"/>
        <end position="41"/>
    </location>
</feature>
<protein>
    <recommendedName>
        <fullName evidence="5">F0F1-ATPase subunit Ca2+/Mg2+ transporter</fullName>
    </recommendedName>
</protein>
<dbReference type="RefSeq" id="WP_088817503.1">
    <property type="nucleotide sequence ID" value="NZ_FYEZ01000001.1"/>
</dbReference>
<feature type="transmembrane region" description="Helical" evidence="2">
    <location>
        <begin position="55"/>
        <end position="77"/>
    </location>
</feature>
<feature type="transmembrane region" description="Helical" evidence="2">
    <location>
        <begin position="83"/>
        <end position="104"/>
    </location>
</feature>
<keyword evidence="4" id="KW-1185">Reference proteome</keyword>
<reference evidence="3 4" key="1">
    <citation type="submission" date="2017-06" db="EMBL/GenBank/DDBJ databases">
        <authorList>
            <person name="Kim H.J."/>
            <person name="Triplett B.A."/>
        </authorList>
    </citation>
    <scope>NUCLEOTIDE SEQUENCE [LARGE SCALE GENOMIC DNA]</scope>
    <source>
        <strain evidence="3 4">DSM 22179</strain>
    </source>
</reference>
<evidence type="ECO:0000313" key="3">
    <source>
        <dbReference type="EMBL" id="SNC61553.1"/>
    </source>
</evidence>
<gene>
    <name evidence="3" type="ORF">SAMN05445756_0505</name>
</gene>
<keyword evidence="2" id="KW-0812">Transmembrane</keyword>
<evidence type="ECO:0000313" key="4">
    <source>
        <dbReference type="Proteomes" id="UP000198122"/>
    </source>
</evidence>
<keyword evidence="2" id="KW-0472">Membrane</keyword>
<dbReference type="Proteomes" id="UP000198122">
    <property type="component" value="Unassembled WGS sequence"/>
</dbReference>
<dbReference type="EMBL" id="FYEZ01000001">
    <property type="protein sequence ID" value="SNC61553.1"/>
    <property type="molecule type" value="Genomic_DNA"/>
</dbReference>
<keyword evidence="2" id="KW-1133">Transmembrane helix</keyword>
<evidence type="ECO:0000256" key="2">
    <source>
        <dbReference type="SAM" id="Phobius"/>
    </source>
</evidence>
<dbReference type="AlphaFoldDB" id="A0A212T667"/>
<feature type="compositionally biased region" description="Basic and acidic residues" evidence="1">
    <location>
        <begin position="1"/>
        <end position="19"/>
    </location>
</feature>
<organism evidence="3 4">
    <name type="scientific">Kytococcus aerolatus</name>
    <dbReference type="NCBI Taxonomy" id="592308"/>
    <lineage>
        <taxon>Bacteria</taxon>
        <taxon>Bacillati</taxon>
        <taxon>Actinomycetota</taxon>
        <taxon>Actinomycetes</taxon>
        <taxon>Micrococcales</taxon>
        <taxon>Kytococcaceae</taxon>
        <taxon>Kytococcus</taxon>
    </lineage>
</organism>
<sequence length="109" mass="11625">MAGPDDRRHDGPGRDDTRDTPTTAPYKGPWVGDDQPEDPAEAELWRRGGSAGSDLGAAVLGTLLTSILAFAALGWFAAELTGWEWLTAVCVLLGVGMSLWVVILRYGDP</sequence>
<evidence type="ECO:0000256" key="1">
    <source>
        <dbReference type="SAM" id="MobiDB-lite"/>
    </source>
</evidence>
<accession>A0A212T667</accession>
<name>A0A212T667_9MICO</name>